<dbReference type="PANTHER" id="PTHR18444:SF9">
    <property type="entry name" value="UPF0538 PROTEIN C2ORF76"/>
    <property type="match status" value="1"/>
</dbReference>
<comment type="similarity">
    <text evidence="1">Belongs to the UPF0538 family.</text>
</comment>
<dbReference type="InterPro" id="IPR018794">
    <property type="entry name" value="UPF0538"/>
</dbReference>
<dbReference type="AlphaFoldDB" id="A0A670ID08"/>
<evidence type="ECO:0000313" key="3">
    <source>
        <dbReference type="Proteomes" id="UP000472272"/>
    </source>
</evidence>
<dbReference type="Pfam" id="PF10209">
    <property type="entry name" value="DUF2340"/>
    <property type="match status" value="1"/>
</dbReference>
<dbReference type="Proteomes" id="UP000472272">
    <property type="component" value="Chromosome 1"/>
</dbReference>
<reference evidence="2" key="3">
    <citation type="submission" date="2025-09" db="UniProtKB">
        <authorList>
            <consortium name="Ensembl"/>
        </authorList>
    </citation>
    <scope>IDENTIFICATION</scope>
</reference>
<organism evidence="2 3">
    <name type="scientific">Podarcis muralis</name>
    <name type="common">Wall lizard</name>
    <name type="synonym">Lacerta muralis</name>
    <dbReference type="NCBI Taxonomy" id="64176"/>
    <lineage>
        <taxon>Eukaryota</taxon>
        <taxon>Metazoa</taxon>
        <taxon>Chordata</taxon>
        <taxon>Craniata</taxon>
        <taxon>Vertebrata</taxon>
        <taxon>Euteleostomi</taxon>
        <taxon>Lepidosauria</taxon>
        <taxon>Squamata</taxon>
        <taxon>Bifurcata</taxon>
        <taxon>Unidentata</taxon>
        <taxon>Episquamata</taxon>
        <taxon>Laterata</taxon>
        <taxon>Lacertibaenia</taxon>
        <taxon>Lacertidae</taxon>
        <taxon>Podarcis</taxon>
    </lineage>
</organism>
<gene>
    <name evidence="2" type="primary">C2orf76</name>
</gene>
<keyword evidence="3" id="KW-1185">Reference proteome</keyword>
<dbReference type="PANTHER" id="PTHR18444">
    <property type="entry name" value="UPF0538 FAMILY MEMBER"/>
    <property type="match status" value="1"/>
</dbReference>
<dbReference type="OMA" id="YRNVKNH"/>
<accession>A0A670ID08</accession>
<reference evidence="2 3" key="1">
    <citation type="journal article" date="2019" name="Proc. Natl. Acad. Sci. U.S.A.">
        <title>Regulatory changes in pterin and carotenoid genes underlie balanced color polymorphisms in the wall lizard.</title>
        <authorList>
            <person name="Andrade P."/>
            <person name="Pinho C."/>
            <person name="Perez I de Lanuza G."/>
            <person name="Afonso S."/>
            <person name="Brejcha J."/>
            <person name="Rubin C.J."/>
            <person name="Wallerman O."/>
            <person name="Pereira P."/>
            <person name="Sabatino S.J."/>
            <person name="Bellati A."/>
            <person name="Pellitteri-Rosa D."/>
            <person name="Bosakova Z."/>
            <person name="Bunikis I."/>
            <person name="Carretero M.A."/>
            <person name="Feiner N."/>
            <person name="Marsik P."/>
            <person name="Pauperio F."/>
            <person name="Salvi D."/>
            <person name="Soler L."/>
            <person name="While G.M."/>
            <person name="Uller T."/>
            <person name="Font E."/>
            <person name="Andersson L."/>
            <person name="Carneiro M."/>
        </authorList>
    </citation>
    <scope>NUCLEOTIDE SEQUENCE</scope>
</reference>
<reference evidence="2" key="2">
    <citation type="submission" date="2025-08" db="UniProtKB">
        <authorList>
            <consortium name="Ensembl"/>
        </authorList>
    </citation>
    <scope>IDENTIFICATION</scope>
</reference>
<evidence type="ECO:0000313" key="2">
    <source>
        <dbReference type="Ensembl" id="ENSPMRP00000009606.1"/>
    </source>
</evidence>
<name>A0A670ID08_PODMU</name>
<dbReference type="Ensembl" id="ENSPMRT00000010246.1">
    <property type="protein sequence ID" value="ENSPMRP00000009606.1"/>
    <property type="gene ID" value="ENSPMRG00000006433.1"/>
</dbReference>
<dbReference type="GeneTree" id="ENSGT00390000015352"/>
<evidence type="ECO:0000256" key="1">
    <source>
        <dbReference type="ARBA" id="ARBA00007176"/>
    </source>
</evidence>
<proteinExistence type="inferred from homology"/>
<protein>
    <submittedName>
        <fullName evidence="2">Chromosome 2 open reading frame 76</fullName>
    </submittedName>
</protein>
<sequence>MSSEDITVTVRLVRSFEHRNFKPVVYHDVTLDQTVGEFIEFVKNDVVLRTGLPPPFKKYRYDTMKILHQAHGSKTNELVVSLEDDDKLILAEDSTLKAAGVANETELAFFCMDDYRKYKANPVTTW</sequence>